<dbReference type="EMBL" id="BAAAYK010000036">
    <property type="protein sequence ID" value="GAA3354478.1"/>
    <property type="molecule type" value="Genomic_DNA"/>
</dbReference>
<sequence length="90" mass="9732">MLVHASTIEDMHDDLSRLSYLRRRMIKAMPAKPISAVELGFRDCCVSHVNIGIVAVAFAKLPPCRKPAVSKVSDTGDASVCELVTLNPPA</sequence>
<protein>
    <submittedName>
        <fullName evidence="1">Uncharacterized protein</fullName>
    </submittedName>
</protein>
<dbReference type="Proteomes" id="UP001500483">
    <property type="component" value="Unassembled WGS sequence"/>
</dbReference>
<comment type="caution">
    <text evidence="1">The sequence shown here is derived from an EMBL/GenBank/DDBJ whole genome shotgun (WGS) entry which is preliminary data.</text>
</comment>
<accession>A0ABP6RIR6</accession>
<keyword evidence="2" id="KW-1185">Reference proteome</keyword>
<name>A0ABP6RIR6_9PSEU</name>
<evidence type="ECO:0000313" key="2">
    <source>
        <dbReference type="Proteomes" id="UP001500483"/>
    </source>
</evidence>
<reference evidence="2" key="1">
    <citation type="journal article" date="2019" name="Int. J. Syst. Evol. Microbiol.">
        <title>The Global Catalogue of Microorganisms (GCM) 10K type strain sequencing project: providing services to taxonomists for standard genome sequencing and annotation.</title>
        <authorList>
            <consortium name="The Broad Institute Genomics Platform"/>
            <consortium name="The Broad Institute Genome Sequencing Center for Infectious Disease"/>
            <person name="Wu L."/>
            <person name="Ma J."/>
        </authorList>
    </citation>
    <scope>NUCLEOTIDE SEQUENCE [LARGE SCALE GENOMIC DNA]</scope>
    <source>
        <strain evidence="2">JCM 9687</strain>
    </source>
</reference>
<proteinExistence type="predicted"/>
<organism evidence="1 2">
    <name type="scientific">Saccharopolyspora gregorii</name>
    <dbReference type="NCBI Taxonomy" id="33914"/>
    <lineage>
        <taxon>Bacteria</taxon>
        <taxon>Bacillati</taxon>
        <taxon>Actinomycetota</taxon>
        <taxon>Actinomycetes</taxon>
        <taxon>Pseudonocardiales</taxon>
        <taxon>Pseudonocardiaceae</taxon>
        <taxon>Saccharopolyspora</taxon>
    </lineage>
</organism>
<gene>
    <name evidence="1" type="ORF">GCM10020366_11260</name>
</gene>
<evidence type="ECO:0000313" key="1">
    <source>
        <dbReference type="EMBL" id="GAA3354478.1"/>
    </source>
</evidence>